<reference evidence="1 2" key="1">
    <citation type="submission" date="2011-07" db="EMBL/GenBank/DDBJ databases">
        <authorList>
            <person name="Genoscope - CEA"/>
        </authorList>
    </citation>
    <scope>NUCLEOTIDE SEQUENCE [LARGE SCALE GENOMIC DNA]</scope>
    <source>
        <strain evidence="2">lorraine</strain>
    </source>
</reference>
<dbReference type="Proteomes" id="UP000010102">
    <property type="component" value="Chromosome"/>
</dbReference>
<dbReference type="KEGG" id="lpo:LPO_0216"/>
<dbReference type="EMBL" id="FQ958210">
    <property type="protein sequence ID" value="CCD04340.1"/>
    <property type="molecule type" value="Genomic_DNA"/>
</dbReference>
<accession>A0AAV2UT91</accession>
<protein>
    <recommendedName>
        <fullName evidence="3">Dot/Icm T4SS effector</fullName>
    </recommendedName>
</protein>
<name>A0AAV2UT91_LEGPN</name>
<dbReference type="RefSeq" id="WP_014840836.1">
    <property type="nucleotide sequence ID" value="NC_018139.1"/>
</dbReference>
<dbReference type="AlphaFoldDB" id="A0AAV2UT91"/>
<sequence>MKINLNLYDIDGCMYHAHTREKPIEKWLIESNQNLFDLQRILARQEGYDLLIVASGTNRQDKFIDELNGQRSDSAIPAFPIIQSYLASQVDCKVVMDPFLLADLYGNKEAGQSYTAILNEKYLHSQENHAQSAFDESKRSLLYAHAHRVAALHPDSEIVIDFYDDRNDILSGLYDFYNDNPFLLPANVTLRLNQYEGKEVTAYPGIKGDGPIDYRYLINTQKMIIRDLSPFPFDEERETNPIKNEVTPSNYTTASALKEQKLIPDAFEVMAEKKDLKELSQMGKRSMQTKKLAPSEEDKQKYKALCEEFRTKFQSKKPQGADFACYLKQLPNQLKIDFISAMREFFTSNTIAWIFARNVISGETMNDFIRDVHPELLQNFAATLLSYLPPKFSLPFVMVSKDALLKEMTIKEIAECAPKSYRQRIMDWLSSHTVAEDKRPDQDNRSAQPVSTASLLFNFGLFEPQSSNSEVNTVTIQERKETCTM</sequence>
<gene>
    <name evidence="1" type="ORF">LPO_0216</name>
</gene>
<evidence type="ECO:0008006" key="3">
    <source>
        <dbReference type="Google" id="ProtNLM"/>
    </source>
</evidence>
<evidence type="ECO:0000313" key="1">
    <source>
        <dbReference type="EMBL" id="CCD04340.1"/>
    </source>
</evidence>
<evidence type="ECO:0000313" key="2">
    <source>
        <dbReference type="Proteomes" id="UP000010102"/>
    </source>
</evidence>
<organism evidence="1 2">
    <name type="scientific">Legionella pneumophila subsp. pneumophila</name>
    <dbReference type="NCBI Taxonomy" id="91891"/>
    <lineage>
        <taxon>Bacteria</taxon>
        <taxon>Pseudomonadati</taxon>
        <taxon>Pseudomonadota</taxon>
        <taxon>Gammaproteobacteria</taxon>
        <taxon>Legionellales</taxon>
        <taxon>Legionellaceae</taxon>
        <taxon>Legionella</taxon>
    </lineage>
</organism>
<proteinExistence type="predicted"/>